<evidence type="ECO:0000313" key="2">
    <source>
        <dbReference type="Proteomes" id="UP000001542"/>
    </source>
</evidence>
<dbReference type="PANTHER" id="PTHR45661:SF3">
    <property type="entry name" value="IG-LIKE DOMAIN-CONTAINING PROTEIN"/>
    <property type="match status" value="1"/>
</dbReference>
<dbReference type="STRING" id="5722.A2FU81"/>
<dbReference type="InParanoid" id="A2FU81"/>
<name>A2FU81_TRIV3</name>
<reference evidence="1" key="2">
    <citation type="journal article" date="2007" name="Science">
        <title>Draft genome sequence of the sexually transmitted pathogen Trichomonas vaginalis.</title>
        <authorList>
            <person name="Carlton J.M."/>
            <person name="Hirt R.P."/>
            <person name="Silva J.C."/>
            <person name="Delcher A.L."/>
            <person name="Schatz M."/>
            <person name="Zhao Q."/>
            <person name="Wortman J.R."/>
            <person name="Bidwell S.L."/>
            <person name="Alsmark U.C.M."/>
            <person name="Besteiro S."/>
            <person name="Sicheritz-Ponten T."/>
            <person name="Noel C.J."/>
            <person name="Dacks J.B."/>
            <person name="Foster P.G."/>
            <person name="Simillion C."/>
            <person name="Van de Peer Y."/>
            <person name="Miranda-Saavedra D."/>
            <person name="Barton G.J."/>
            <person name="Westrop G.D."/>
            <person name="Mueller S."/>
            <person name="Dessi D."/>
            <person name="Fiori P.L."/>
            <person name="Ren Q."/>
            <person name="Paulsen I."/>
            <person name="Zhang H."/>
            <person name="Bastida-Corcuera F.D."/>
            <person name="Simoes-Barbosa A."/>
            <person name="Brown M.T."/>
            <person name="Hayes R.D."/>
            <person name="Mukherjee M."/>
            <person name="Okumura C.Y."/>
            <person name="Schneider R."/>
            <person name="Smith A.J."/>
            <person name="Vanacova S."/>
            <person name="Villalvazo M."/>
            <person name="Haas B.J."/>
            <person name="Pertea M."/>
            <person name="Feldblyum T.V."/>
            <person name="Utterback T.R."/>
            <person name="Shu C.L."/>
            <person name="Osoegawa K."/>
            <person name="de Jong P.J."/>
            <person name="Hrdy I."/>
            <person name="Horvathova L."/>
            <person name="Zubacova Z."/>
            <person name="Dolezal P."/>
            <person name="Malik S.B."/>
            <person name="Logsdon J.M. Jr."/>
            <person name="Henze K."/>
            <person name="Gupta A."/>
            <person name="Wang C.C."/>
            <person name="Dunne R.L."/>
            <person name="Upcroft J.A."/>
            <person name="Upcroft P."/>
            <person name="White O."/>
            <person name="Salzberg S.L."/>
            <person name="Tang P."/>
            <person name="Chiu C.-H."/>
            <person name="Lee Y.-S."/>
            <person name="Embley T.M."/>
            <person name="Coombs G.H."/>
            <person name="Mottram J.C."/>
            <person name="Tachezy J."/>
            <person name="Fraser-Liggett C.M."/>
            <person name="Johnson P.J."/>
        </authorList>
    </citation>
    <scope>NUCLEOTIDE SEQUENCE [LARGE SCALE GENOMIC DNA]</scope>
    <source>
        <strain evidence="1">G3</strain>
    </source>
</reference>
<accession>A2FU81</accession>
<evidence type="ECO:0000313" key="1">
    <source>
        <dbReference type="EMBL" id="EAX91542.1"/>
    </source>
</evidence>
<dbReference type="AlphaFoldDB" id="A2FU81"/>
<dbReference type="InterPro" id="IPR026906">
    <property type="entry name" value="LRR_5"/>
</dbReference>
<dbReference type="SUPFAM" id="SSF52058">
    <property type="entry name" value="L domain-like"/>
    <property type="match status" value="1"/>
</dbReference>
<dbReference type="VEuPathDB" id="TrichDB:TVAGG3_0705890"/>
<evidence type="ECO:0008006" key="3">
    <source>
        <dbReference type="Google" id="ProtNLM"/>
    </source>
</evidence>
<dbReference type="RefSeq" id="XP_001304472.1">
    <property type="nucleotide sequence ID" value="XM_001304471.1"/>
</dbReference>
<dbReference type="KEGG" id="tva:4749235"/>
<dbReference type="InterPro" id="IPR053139">
    <property type="entry name" value="Surface_bspA-like"/>
</dbReference>
<dbReference type="Gene3D" id="3.80.10.10">
    <property type="entry name" value="Ribonuclease Inhibitor"/>
    <property type="match status" value="3"/>
</dbReference>
<dbReference type="InterPro" id="IPR032675">
    <property type="entry name" value="LRR_dom_sf"/>
</dbReference>
<dbReference type="EMBL" id="DS114029">
    <property type="protein sequence ID" value="EAX91542.1"/>
    <property type="molecule type" value="Genomic_DNA"/>
</dbReference>
<dbReference type="Pfam" id="PF13306">
    <property type="entry name" value="LRR_5"/>
    <property type="match status" value="1"/>
</dbReference>
<dbReference type="PANTHER" id="PTHR45661">
    <property type="entry name" value="SURFACE ANTIGEN"/>
    <property type="match status" value="1"/>
</dbReference>
<organism evidence="1 2">
    <name type="scientific">Trichomonas vaginalis (strain ATCC PRA-98 / G3)</name>
    <dbReference type="NCBI Taxonomy" id="412133"/>
    <lineage>
        <taxon>Eukaryota</taxon>
        <taxon>Metamonada</taxon>
        <taxon>Parabasalia</taxon>
        <taxon>Trichomonadida</taxon>
        <taxon>Trichomonadidae</taxon>
        <taxon>Trichomonas</taxon>
    </lineage>
</organism>
<reference evidence="1" key="1">
    <citation type="submission" date="2006-10" db="EMBL/GenBank/DDBJ databases">
        <authorList>
            <person name="Amadeo P."/>
            <person name="Zhao Q."/>
            <person name="Wortman J."/>
            <person name="Fraser-Liggett C."/>
            <person name="Carlton J."/>
        </authorList>
    </citation>
    <scope>NUCLEOTIDE SEQUENCE</scope>
    <source>
        <strain evidence="1">G3</strain>
    </source>
</reference>
<dbReference type="SMR" id="A2FU81"/>
<dbReference type="OrthoDB" id="6022531at2759"/>
<gene>
    <name evidence="1" type="ORF">TVAG_376540</name>
</gene>
<sequence>MLSGRLKLPENVTSIGHNAFCHCSKLTFININPKINFIGKKAFKNCMYLQIHLMFEGKNLKFLGESAFQHCNSISGQLVLPNSITELGNRTFYECSSLTSLTLPIFLTEIPDQCFAWCTGLSQITLPPGLLILGDGCFQSCVSINGQLKIPDSVTYIGDNCFRGCSSISGALIIPKSVEAIGQNAFDSLTKLKGIIIKADPDELYCEETAFNSYKGLITVDANSNIKSICGKKVKKADPNNKEDLYADDDYALSDDEKEYMDL</sequence>
<dbReference type="VEuPathDB" id="TrichDB:TVAG_376540"/>
<keyword evidence="2" id="KW-1185">Reference proteome</keyword>
<dbReference type="Proteomes" id="UP000001542">
    <property type="component" value="Unassembled WGS sequence"/>
</dbReference>
<proteinExistence type="predicted"/>
<protein>
    <recommendedName>
        <fullName evidence="3">Surface antigen BspA-like</fullName>
    </recommendedName>
</protein>